<organism evidence="3 4">
    <name type="scientific">Roseateles asaccharophilus</name>
    <dbReference type="NCBI Taxonomy" id="582607"/>
    <lineage>
        <taxon>Bacteria</taxon>
        <taxon>Pseudomonadati</taxon>
        <taxon>Pseudomonadota</taxon>
        <taxon>Betaproteobacteria</taxon>
        <taxon>Burkholderiales</taxon>
        <taxon>Sphaerotilaceae</taxon>
        <taxon>Roseateles</taxon>
    </lineage>
</organism>
<dbReference type="Gene3D" id="3.40.190.10">
    <property type="entry name" value="Periplasmic binding protein-like II"/>
    <property type="match status" value="2"/>
</dbReference>
<evidence type="ECO:0000259" key="2">
    <source>
        <dbReference type="Pfam" id="PF00497"/>
    </source>
</evidence>
<dbReference type="Proteomes" id="UP000295357">
    <property type="component" value="Unassembled WGS sequence"/>
</dbReference>
<protein>
    <submittedName>
        <fullName evidence="3">Amino acid ABC transporter substrate-binding protein (PAAT family)</fullName>
    </submittedName>
</protein>
<dbReference type="SUPFAM" id="SSF53850">
    <property type="entry name" value="Periplasmic binding protein-like II"/>
    <property type="match status" value="1"/>
</dbReference>
<keyword evidence="4" id="KW-1185">Reference proteome</keyword>
<evidence type="ECO:0000256" key="1">
    <source>
        <dbReference type="SAM" id="SignalP"/>
    </source>
</evidence>
<gene>
    <name evidence="3" type="ORF">DFR39_101137</name>
</gene>
<dbReference type="RefSeq" id="WP_162849356.1">
    <property type="nucleotide sequence ID" value="NZ_JAUFPJ010000005.1"/>
</dbReference>
<evidence type="ECO:0000313" key="4">
    <source>
        <dbReference type="Proteomes" id="UP000295357"/>
    </source>
</evidence>
<proteinExistence type="predicted"/>
<dbReference type="AlphaFoldDB" id="A0A4R6NEL4"/>
<sequence length="263" mass="29559">MPLETSLIAAAPRRRLLLLAPALLLMGARATASQTWRITVLLEEFRPFSMRGADGQPEGFAVEISRELLGRAGVEAVYEFDSWPRVMQRAREHPNILVPAIVRLPERESQFRWIGQISQRRGMLYRLRSRPDVKLQEVADAKRYLTGVIKDDVSERELLALGLQPGEHLDTSGDYTVLLRKFFAGRVQLVAFNSLLMSAIVESYGYSAQDLEPALAFSSSRPSMALSLRSDEALARRLRQVWEQMRSDGSAAAIANRHSMPLP</sequence>
<accession>A0A4R6NEL4</accession>
<keyword evidence="1" id="KW-0732">Signal</keyword>
<dbReference type="PANTHER" id="PTHR38834:SF3">
    <property type="entry name" value="SOLUTE-BINDING PROTEIN FAMILY 3_N-TERMINAL DOMAIN-CONTAINING PROTEIN"/>
    <property type="match status" value="1"/>
</dbReference>
<dbReference type="PANTHER" id="PTHR38834">
    <property type="entry name" value="PERIPLASMIC SUBSTRATE BINDING PROTEIN FAMILY 3"/>
    <property type="match status" value="1"/>
</dbReference>
<reference evidence="3 4" key="1">
    <citation type="submission" date="2019-03" db="EMBL/GenBank/DDBJ databases">
        <title>Genomic Encyclopedia of Type Strains, Phase IV (KMG-IV): sequencing the most valuable type-strain genomes for metagenomic binning, comparative biology and taxonomic classification.</title>
        <authorList>
            <person name="Goeker M."/>
        </authorList>
    </citation>
    <scope>NUCLEOTIDE SEQUENCE [LARGE SCALE GENOMIC DNA]</scope>
    <source>
        <strain evidence="3 4">DSM 25082</strain>
    </source>
</reference>
<feature type="domain" description="Solute-binding protein family 3/N-terminal" evidence="2">
    <location>
        <begin position="43"/>
        <end position="258"/>
    </location>
</feature>
<evidence type="ECO:0000313" key="3">
    <source>
        <dbReference type="EMBL" id="TDP12664.1"/>
    </source>
</evidence>
<feature type="chain" id="PRO_5020245844" evidence="1">
    <location>
        <begin position="33"/>
        <end position="263"/>
    </location>
</feature>
<dbReference type="InterPro" id="IPR001638">
    <property type="entry name" value="Solute-binding_3/MltF_N"/>
</dbReference>
<comment type="caution">
    <text evidence="3">The sequence shown here is derived from an EMBL/GenBank/DDBJ whole genome shotgun (WGS) entry which is preliminary data.</text>
</comment>
<dbReference type="EMBL" id="SNXE01000001">
    <property type="protein sequence ID" value="TDP12664.1"/>
    <property type="molecule type" value="Genomic_DNA"/>
</dbReference>
<dbReference type="Pfam" id="PF00497">
    <property type="entry name" value="SBP_bac_3"/>
    <property type="match status" value="1"/>
</dbReference>
<name>A0A4R6NEL4_9BURK</name>
<feature type="signal peptide" evidence="1">
    <location>
        <begin position="1"/>
        <end position="32"/>
    </location>
</feature>